<keyword evidence="5" id="KW-0677">Repeat</keyword>
<evidence type="ECO:0000256" key="4">
    <source>
        <dbReference type="ARBA" id="ARBA00022730"/>
    </source>
</evidence>
<dbReference type="InterPro" id="IPR003439">
    <property type="entry name" value="ABC_transporter-like_ATP-bd"/>
</dbReference>
<keyword evidence="3" id="KW-0820">tRNA-binding</keyword>
<protein>
    <submittedName>
        <fullName evidence="14">ABC transporter, ATP-binding protein</fullName>
    </submittedName>
</protein>
<dbReference type="GO" id="GO:0006417">
    <property type="term" value="P:regulation of translation"/>
    <property type="evidence" value="ECO:0007669"/>
    <property type="project" value="UniProtKB-KW"/>
</dbReference>
<dbReference type="RefSeq" id="WP_007558385.1">
    <property type="nucleotide sequence ID" value="NZ_DS990119.1"/>
</dbReference>
<dbReference type="GO" id="GO:0000049">
    <property type="term" value="F:tRNA binding"/>
    <property type="evidence" value="ECO:0007669"/>
    <property type="project" value="UniProtKB-KW"/>
</dbReference>
<keyword evidence="12" id="KW-0175">Coiled coil</keyword>
<dbReference type="Pfam" id="PF16326">
    <property type="entry name" value="ABC_tran_CTD"/>
    <property type="match status" value="1"/>
</dbReference>
<proteinExistence type="inferred from homology"/>
<dbReference type="HOGENOM" id="CLU_000604_36_0_10"/>
<dbReference type="InterPro" id="IPR003593">
    <property type="entry name" value="AAA+_ATPase"/>
</dbReference>
<accession>B5CVW7</accession>
<dbReference type="GO" id="GO:0003677">
    <property type="term" value="F:DNA binding"/>
    <property type="evidence" value="ECO:0007669"/>
    <property type="project" value="InterPro"/>
</dbReference>
<dbReference type="eggNOG" id="COG0488">
    <property type="taxonomic scope" value="Bacteria"/>
</dbReference>
<keyword evidence="7" id="KW-0378">Hydrolase</keyword>
<keyword evidence="2" id="KW-0963">Cytoplasm</keyword>
<evidence type="ECO:0000256" key="6">
    <source>
        <dbReference type="ARBA" id="ARBA00022741"/>
    </source>
</evidence>
<gene>
    <name evidence="14" type="ORF">BACPLE_00854</name>
</gene>
<evidence type="ECO:0000256" key="10">
    <source>
        <dbReference type="ARBA" id="ARBA00022884"/>
    </source>
</evidence>
<evidence type="ECO:0000256" key="9">
    <source>
        <dbReference type="ARBA" id="ARBA00022845"/>
    </source>
</evidence>
<sequence>MTPYLQVENLTKSFGDLVLFNGISFGIAEGQRIGLIAKNGSGKTTLLNILAGKEGYDEGKITFRRDLRVGYLEQSPKYPEELTVLEACFYHGNSTVELIKEYERCMETPGNPGMDELLVRMEHEKAWDYERRAKQILSQLKIRDFSQKIGHLSGGQLKRVALANILITEPDLLILDEPTNHLDLDMTEWLEEYLNRGSLSLLMVTHDRYFLDRVCSEIIEIDNCQLYFYKGNYSYYLEKRQERIEATNAEIARANNLYRTELEWMRRMPQARGHKARYREEAFYELEKVAKQRTYDANVKLDVKASYIGSKIFEADHLCKRFGDLKILDDFSYIFARYEKMGIVGNNGTGKSTFIKILMGLEKPDSGTLDIGETVRFGYYSQEGLQFNEQMKVIDVITDIAEVIELGNGKRLTASQFLQHFLFTPETQHSYVYKLSGGERRRLYLCTVLMRNPNFLVLDEPTNDLDIVTLQVLEEYLQNFKGCVIVVSHDRYFMDKVVDHLLVFKGQGDIRDFPGNYSDYRDWKLAKAEHEKEAAKPKEEKTQRVRLNDKRRMTFKERKEFEQLEKEIAALEEEKKQIEEALCSGTLSVDELTEKSKRLPLLNDELDEKTMRWLELSEIEG</sequence>
<dbReference type="InterPro" id="IPR032781">
    <property type="entry name" value="ABC_tran_Xtn"/>
</dbReference>
<dbReference type="PANTHER" id="PTHR42855:SF1">
    <property type="entry name" value="ABC TRANSPORTER DOMAIN-CONTAINING PROTEIN"/>
    <property type="match status" value="1"/>
</dbReference>
<evidence type="ECO:0000259" key="13">
    <source>
        <dbReference type="PROSITE" id="PS50893"/>
    </source>
</evidence>
<comment type="caution">
    <text evidence="14">The sequence shown here is derived from an EMBL/GenBank/DDBJ whole genome shotgun (WGS) entry which is preliminary data.</text>
</comment>
<dbReference type="GO" id="GO:0005524">
    <property type="term" value="F:ATP binding"/>
    <property type="evidence" value="ECO:0007669"/>
    <property type="project" value="UniProtKB-KW"/>
</dbReference>
<dbReference type="FunFam" id="3.40.50.300:FF:000183">
    <property type="entry name" value="ABC transporter ATP-binding protein yjjK"/>
    <property type="match status" value="1"/>
</dbReference>
<dbReference type="Pfam" id="PF12848">
    <property type="entry name" value="ABC_tran_Xtn"/>
    <property type="match status" value="1"/>
</dbReference>
<keyword evidence="4" id="KW-0699">rRNA-binding</keyword>
<comment type="similarity">
    <text evidence="1">Belongs to the ABC transporter superfamily. ABCF family. Translational throttle EttA subfamily.</text>
</comment>
<dbReference type="PANTHER" id="PTHR42855">
    <property type="entry name" value="ABC TRANSPORTER ATP-BINDING SUBUNIT"/>
    <property type="match status" value="1"/>
</dbReference>
<organism evidence="14 15">
    <name type="scientific">Phocaeicola plebeius (strain DSM 17135 / JCM 12973 / CCUG 54634 / M2)</name>
    <name type="common">Bacteroides plebeius</name>
    <dbReference type="NCBI Taxonomy" id="484018"/>
    <lineage>
        <taxon>Bacteria</taxon>
        <taxon>Pseudomonadati</taxon>
        <taxon>Bacteroidota</taxon>
        <taxon>Bacteroidia</taxon>
        <taxon>Bacteroidales</taxon>
        <taxon>Bacteroidaceae</taxon>
        <taxon>Phocaeicola</taxon>
    </lineage>
</organism>
<reference evidence="14 15" key="1">
    <citation type="submission" date="2008-08" db="EMBL/GenBank/DDBJ databases">
        <title>Draft genome sequence of Bacteroides plebeius (DSM 17135).</title>
        <authorList>
            <person name="Sudarsanam P."/>
            <person name="Ley R."/>
            <person name="Guruge J."/>
            <person name="Turnbaugh P.J."/>
            <person name="Mahowald M."/>
            <person name="Liep D."/>
            <person name="Gordon J."/>
        </authorList>
    </citation>
    <scope>NUCLEOTIDE SEQUENCE [LARGE SCALE GENOMIC DNA]</scope>
    <source>
        <strain evidence="15">DSM 17135 / JCM 12973 / M2</strain>
    </source>
</reference>
<name>B5CVW7_PHOPM</name>
<keyword evidence="6" id="KW-0547">Nucleotide-binding</keyword>
<dbReference type="GeneID" id="43183400"/>
<dbReference type="Pfam" id="PF00005">
    <property type="entry name" value="ABC_tran"/>
    <property type="match status" value="2"/>
</dbReference>
<evidence type="ECO:0000256" key="8">
    <source>
        <dbReference type="ARBA" id="ARBA00022840"/>
    </source>
</evidence>
<evidence type="ECO:0000313" key="14">
    <source>
        <dbReference type="EMBL" id="EDY96414.1"/>
    </source>
</evidence>
<dbReference type="SUPFAM" id="SSF52540">
    <property type="entry name" value="P-loop containing nucleoside triphosphate hydrolases"/>
    <property type="match status" value="2"/>
</dbReference>
<dbReference type="PROSITE" id="PS50893">
    <property type="entry name" value="ABC_TRANSPORTER_2"/>
    <property type="match status" value="2"/>
</dbReference>
<dbReference type="InterPro" id="IPR037118">
    <property type="entry name" value="Val-tRNA_synth_C_sf"/>
</dbReference>
<feature type="domain" description="ABC transporter" evidence="13">
    <location>
        <begin position="5"/>
        <end position="248"/>
    </location>
</feature>
<dbReference type="GO" id="GO:0019843">
    <property type="term" value="F:rRNA binding"/>
    <property type="evidence" value="ECO:0007669"/>
    <property type="project" value="UniProtKB-KW"/>
</dbReference>
<dbReference type="FunFam" id="3.40.50.300:FF:000011">
    <property type="entry name" value="Putative ABC transporter ATP-binding component"/>
    <property type="match status" value="1"/>
</dbReference>
<dbReference type="SMART" id="SM00382">
    <property type="entry name" value="AAA"/>
    <property type="match status" value="2"/>
</dbReference>
<evidence type="ECO:0000256" key="12">
    <source>
        <dbReference type="SAM" id="Coils"/>
    </source>
</evidence>
<feature type="domain" description="ABC transporter" evidence="13">
    <location>
        <begin position="313"/>
        <end position="531"/>
    </location>
</feature>
<dbReference type="Proteomes" id="UP000003452">
    <property type="component" value="Unassembled WGS sequence"/>
</dbReference>
<dbReference type="AlphaFoldDB" id="B5CVW7"/>
<dbReference type="GO" id="GO:0016887">
    <property type="term" value="F:ATP hydrolysis activity"/>
    <property type="evidence" value="ECO:0007669"/>
    <property type="project" value="InterPro"/>
</dbReference>
<evidence type="ECO:0000256" key="5">
    <source>
        <dbReference type="ARBA" id="ARBA00022737"/>
    </source>
</evidence>
<keyword evidence="8 14" id="KW-0067">ATP-binding</keyword>
<dbReference type="GO" id="GO:0006412">
    <property type="term" value="P:translation"/>
    <property type="evidence" value="ECO:0007669"/>
    <property type="project" value="UniProtKB-KW"/>
</dbReference>
<keyword evidence="9" id="KW-0810">Translation regulation</keyword>
<dbReference type="OrthoDB" id="1521973at2"/>
<evidence type="ECO:0000256" key="7">
    <source>
        <dbReference type="ARBA" id="ARBA00022801"/>
    </source>
</evidence>
<dbReference type="EMBL" id="ABQC02000012">
    <property type="protein sequence ID" value="EDY96414.1"/>
    <property type="molecule type" value="Genomic_DNA"/>
</dbReference>
<evidence type="ECO:0000256" key="3">
    <source>
        <dbReference type="ARBA" id="ARBA00022555"/>
    </source>
</evidence>
<evidence type="ECO:0000256" key="11">
    <source>
        <dbReference type="ARBA" id="ARBA00022917"/>
    </source>
</evidence>
<evidence type="ECO:0000256" key="2">
    <source>
        <dbReference type="ARBA" id="ARBA00022490"/>
    </source>
</evidence>
<keyword evidence="10" id="KW-0694">RNA-binding</keyword>
<dbReference type="InterPro" id="IPR017871">
    <property type="entry name" value="ABC_transporter-like_CS"/>
</dbReference>
<dbReference type="InterPro" id="IPR051309">
    <property type="entry name" value="ABCF_ATPase"/>
</dbReference>
<dbReference type="InterPro" id="IPR032524">
    <property type="entry name" value="ABC_tran_C"/>
</dbReference>
<dbReference type="Gene3D" id="3.40.50.300">
    <property type="entry name" value="P-loop containing nucleotide triphosphate hydrolases"/>
    <property type="match status" value="2"/>
</dbReference>
<evidence type="ECO:0000313" key="15">
    <source>
        <dbReference type="Proteomes" id="UP000003452"/>
    </source>
</evidence>
<dbReference type="InterPro" id="IPR027417">
    <property type="entry name" value="P-loop_NTPase"/>
</dbReference>
<feature type="coiled-coil region" evidence="12">
    <location>
        <begin position="554"/>
        <end position="584"/>
    </location>
</feature>
<dbReference type="CDD" id="cd03221">
    <property type="entry name" value="ABCF_EF-3"/>
    <property type="match status" value="2"/>
</dbReference>
<evidence type="ECO:0000256" key="1">
    <source>
        <dbReference type="ARBA" id="ARBA00005868"/>
    </source>
</evidence>
<reference evidence="14 15" key="2">
    <citation type="submission" date="2008-08" db="EMBL/GenBank/DDBJ databases">
        <authorList>
            <person name="Fulton L."/>
            <person name="Clifton S."/>
            <person name="Fulton B."/>
            <person name="Xu J."/>
            <person name="Minx P."/>
            <person name="Pepin K.H."/>
            <person name="Johnson M."/>
            <person name="Thiruvilangam P."/>
            <person name="Bhonagiri V."/>
            <person name="Nash W.E."/>
            <person name="Mardis E.R."/>
            <person name="Wilson R.K."/>
        </authorList>
    </citation>
    <scope>NUCLEOTIDE SEQUENCE [LARGE SCALE GENOMIC DNA]</scope>
    <source>
        <strain evidence="15">DSM 17135 / JCM 12973 / M2</strain>
    </source>
</reference>
<dbReference type="Gene3D" id="1.10.287.380">
    <property type="entry name" value="Valyl-tRNA synthetase, C-terminal domain"/>
    <property type="match status" value="1"/>
</dbReference>
<keyword evidence="11" id="KW-0648">Protein biosynthesis</keyword>
<dbReference type="PROSITE" id="PS00211">
    <property type="entry name" value="ABC_TRANSPORTER_1"/>
    <property type="match status" value="1"/>
</dbReference>